<reference evidence="2 3" key="1">
    <citation type="submission" date="2016-05" db="EMBL/GenBank/DDBJ databases">
        <title>Comparative genomics of biotechnologically important yeasts.</title>
        <authorList>
            <consortium name="DOE Joint Genome Institute"/>
            <person name="Riley R."/>
            <person name="Haridas S."/>
            <person name="Wolfe K.H."/>
            <person name="Lopes M.R."/>
            <person name="Hittinger C.T."/>
            <person name="Goker M."/>
            <person name="Salamov A."/>
            <person name="Wisecaver J."/>
            <person name="Long T.M."/>
            <person name="Aerts A.L."/>
            <person name="Barry K."/>
            <person name="Choi C."/>
            <person name="Clum A."/>
            <person name="Coughlan A.Y."/>
            <person name="Deshpande S."/>
            <person name="Douglass A.P."/>
            <person name="Hanson S.J."/>
            <person name="Klenk H.-P."/>
            <person name="LaButti K."/>
            <person name="Lapidus A."/>
            <person name="Lindquist E."/>
            <person name="Lipzen A."/>
            <person name="Meier-kolthoff J.P."/>
            <person name="Ohm R.A."/>
            <person name="Otillar R.P."/>
            <person name="Pangilinan J."/>
            <person name="Peng Y."/>
            <person name="Rokas A."/>
            <person name="Rosa C.A."/>
            <person name="Scheuner C."/>
            <person name="Sibirny A.A."/>
            <person name="Slot J.C."/>
            <person name="Stielow J.B."/>
            <person name="Sun H."/>
            <person name="Kurtzman C.P."/>
            <person name="Blackwell M."/>
            <person name="Grigoriev I.V."/>
            <person name="Jeffries T.W."/>
        </authorList>
    </citation>
    <scope>NUCLEOTIDE SEQUENCE [LARGE SCALE GENOMIC DNA]</scope>
    <source>
        <strain evidence="2 3">NRRL YB-4993</strain>
    </source>
</reference>
<dbReference type="Proteomes" id="UP000092555">
    <property type="component" value="Unassembled WGS sequence"/>
</dbReference>
<comment type="caution">
    <text evidence="2">The sequence shown here is derived from an EMBL/GenBank/DDBJ whole genome shotgun (WGS) entry which is preliminary data.</text>
</comment>
<feature type="region of interest" description="Disordered" evidence="1">
    <location>
        <begin position="113"/>
        <end position="168"/>
    </location>
</feature>
<protein>
    <submittedName>
        <fullName evidence="2">Uncharacterized protein</fullName>
    </submittedName>
</protein>
<name>A0A1A0HB11_9ASCO</name>
<gene>
    <name evidence="2" type="ORF">METBIDRAFT_179786</name>
</gene>
<dbReference type="EMBL" id="LXTC01000003">
    <property type="protein sequence ID" value="OBA21314.1"/>
    <property type="molecule type" value="Genomic_DNA"/>
</dbReference>
<sequence length="256" mass="27224">MPHEDSQAGYLSANSSKAAAMILNGHYNYPGPKNAYVRAIPQEVDINERLNIGDLPAMPRPRVSEELFADESARTQCASLENLVISFDGPLNDLLADSQAKISQYAVELPSARARRTNPSGGPLCSGDAGASGHFPTPTLLSQEVEPGRGQPQPEHQVDGDKEASATSADPLACHANNIMRMAMDSTMLGSFCNDTISSSFSNVVDESIPGAAGERSFGEDDVARRAPSLRFLGATKVEISAHDLEMAVSDPLRLA</sequence>
<organism evidence="2 3">
    <name type="scientific">Metschnikowia bicuspidata var. bicuspidata NRRL YB-4993</name>
    <dbReference type="NCBI Taxonomy" id="869754"/>
    <lineage>
        <taxon>Eukaryota</taxon>
        <taxon>Fungi</taxon>
        <taxon>Dikarya</taxon>
        <taxon>Ascomycota</taxon>
        <taxon>Saccharomycotina</taxon>
        <taxon>Pichiomycetes</taxon>
        <taxon>Metschnikowiaceae</taxon>
        <taxon>Metschnikowia</taxon>
    </lineage>
</organism>
<evidence type="ECO:0000313" key="3">
    <source>
        <dbReference type="Proteomes" id="UP000092555"/>
    </source>
</evidence>
<keyword evidence="3" id="KW-1185">Reference proteome</keyword>
<dbReference type="AlphaFoldDB" id="A0A1A0HB11"/>
<accession>A0A1A0HB11</accession>
<dbReference type="RefSeq" id="XP_018711824.1">
    <property type="nucleotide sequence ID" value="XM_018854760.1"/>
</dbReference>
<dbReference type="GeneID" id="30027736"/>
<evidence type="ECO:0000256" key="1">
    <source>
        <dbReference type="SAM" id="MobiDB-lite"/>
    </source>
</evidence>
<dbReference type="OrthoDB" id="4096130at2759"/>
<evidence type="ECO:0000313" key="2">
    <source>
        <dbReference type="EMBL" id="OBA21314.1"/>
    </source>
</evidence>
<proteinExistence type="predicted"/>